<accession>A0A511HL58</accession>
<dbReference type="NCBIfam" id="NF008218">
    <property type="entry name" value="PRK10985.1"/>
    <property type="match status" value="1"/>
</dbReference>
<dbReference type="Proteomes" id="UP000321224">
    <property type="component" value="Unassembled WGS sequence"/>
</dbReference>
<reference evidence="4 7" key="2">
    <citation type="submission" date="2019-07" db="EMBL/GenBank/DDBJ databases">
        <title>Whole genome shotgun sequence of Myxococcus virescens NBRC 100334.</title>
        <authorList>
            <person name="Hosoyama A."/>
            <person name="Uohara A."/>
            <person name="Ohji S."/>
            <person name="Ichikawa N."/>
        </authorList>
    </citation>
    <scope>NUCLEOTIDE SEQUENCE [LARGE SCALE GENOMIC DNA]</scope>
    <source>
        <strain evidence="4 7">NBRC 100334</strain>
    </source>
</reference>
<feature type="active site" description="Charge relay system" evidence="2">
    <location>
        <position position="279"/>
    </location>
</feature>
<evidence type="ECO:0000313" key="4">
    <source>
        <dbReference type="EMBL" id="GEL74114.1"/>
    </source>
</evidence>
<dbReference type="InterPro" id="IPR050960">
    <property type="entry name" value="AB_hydrolase_4_sf"/>
</dbReference>
<feature type="domain" description="AB hydrolase-1" evidence="3">
    <location>
        <begin position="73"/>
        <end position="311"/>
    </location>
</feature>
<evidence type="ECO:0000313" key="5">
    <source>
        <dbReference type="EMBL" id="SDE69478.1"/>
    </source>
</evidence>
<organism evidence="4 7">
    <name type="scientific">Myxococcus virescens</name>
    <dbReference type="NCBI Taxonomy" id="83456"/>
    <lineage>
        <taxon>Bacteria</taxon>
        <taxon>Pseudomonadati</taxon>
        <taxon>Myxococcota</taxon>
        <taxon>Myxococcia</taxon>
        <taxon>Myxococcales</taxon>
        <taxon>Cystobacterineae</taxon>
        <taxon>Myxococcaceae</taxon>
        <taxon>Myxococcus</taxon>
    </lineage>
</organism>
<dbReference type="Proteomes" id="UP000198717">
    <property type="component" value="Unassembled WGS sequence"/>
</dbReference>
<dbReference type="EMBL" id="BJVY01000043">
    <property type="protein sequence ID" value="GEL74114.1"/>
    <property type="molecule type" value="Genomic_DNA"/>
</dbReference>
<dbReference type="InterPro" id="IPR029058">
    <property type="entry name" value="AB_hydrolase_fold"/>
</dbReference>
<proteinExistence type="inferred from homology"/>
<dbReference type="PIRSF" id="PIRSF005211">
    <property type="entry name" value="Ab_hydro_YheT"/>
    <property type="match status" value="1"/>
</dbReference>
<dbReference type="AlphaFoldDB" id="A0A511HL58"/>
<comment type="similarity">
    <text evidence="1">Belongs to the AB hydrolase superfamily. AB hydrolase 4 family.</text>
</comment>
<dbReference type="Gene3D" id="3.40.50.1820">
    <property type="entry name" value="alpha/beta hydrolase"/>
    <property type="match status" value="1"/>
</dbReference>
<dbReference type="InterPro" id="IPR012020">
    <property type="entry name" value="ABHD4"/>
</dbReference>
<dbReference type="GO" id="GO:0047372">
    <property type="term" value="F:monoacylglycerol lipase activity"/>
    <property type="evidence" value="ECO:0007669"/>
    <property type="project" value="TreeGrafter"/>
</dbReference>
<protein>
    <submittedName>
        <fullName evidence="4">Hydrolase</fullName>
    </submittedName>
</protein>
<dbReference type="InterPro" id="IPR000073">
    <property type="entry name" value="AB_hydrolase_1"/>
</dbReference>
<evidence type="ECO:0000313" key="6">
    <source>
        <dbReference type="Proteomes" id="UP000198717"/>
    </source>
</evidence>
<evidence type="ECO:0000313" key="7">
    <source>
        <dbReference type="Proteomes" id="UP000321224"/>
    </source>
</evidence>
<sequence>MSSPRTGVIPPAVRFQPTQPFVPAPGLANEHAQTIYASLVRPTRTPALRRERMELPDGDFVDLDTFDGAAGAPHVVALHGLEGSSRAGYVTAILRGARTRGWGATALNFRSCSGEPNRLARSYHSGDIDDALRVLNETRARVTGPLFAVGFSLGANVLCRLLETLGDDAPVKAAASVSAPYDLSACCRKLDAGGPFHRLYRERFLRTLKQKAREKLRHFPEAFDGRAMEAARTIRAFDDAVTSALHGFRDAAHYYAESSAGPRLHAIRRPTLLLSAADDPMLETPVIPPAAAANPHLSVVVTEHGGHVGFVGGQVHRPHFWAEAQVLAFFDAVLSQPRAN</sequence>
<comment type="caution">
    <text evidence="4">The sequence shown here is derived from an EMBL/GenBank/DDBJ whole genome shotgun (WGS) entry which is preliminary data.</text>
</comment>
<dbReference type="SUPFAM" id="SSF53474">
    <property type="entry name" value="alpha/beta-Hydrolases"/>
    <property type="match status" value="1"/>
</dbReference>
<dbReference type="PANTHER" id="PTHR10794">
    <property type="entry name" value="ABHYDROLASE DOMAIN-CONTAINING PROTEIN"/>
    <property type="match status" value="1"/>
</dbReference>
<evidence type="ECO:0000259" key="3">
    <source>
        <dbReference type="Pfam" id="PF00561"/>
    </source>
</evidence>
<gene>
    <name evidence="4" type="ORF">MVI01_58980</name>
    <name evidence="5" type="ORF">SAMN04488504_11033</name>
</gene>
<dbReference type="EMBL" id="FNAJ01000010">
    <property type="protein sequence ID" value="SDE69478.1"/>
    <property type="molecule type" value="Genomic_DNA"/>
</dbReference>
<dbReference type="PANTHER" id="PTHR10794:SF94">
    <property type="entry name" value="ESTERASE YHET-RELATED"/>
    <property type="match status" value="1"/>
</dbReference>
<name>A0A511HL58_9BACT</name>
<evidence type="ECO:0000256" key="1">
    <source>
        <dbReference type="ARBA" id="ARBA00010884"/>
    </source>
</evidence>
<reference evidence="5 6" key="1">
    <citation type="submission" date="2016-10" db="EMBL/GenBank/DDBJ databases">
        <authorList>
            <person name="Varghese N."/>
            <person name="Submissions S."/>
        </authorList>
    </citation>
    <scope>NUCLEOTIDE SEQUENCE [LARGE SCALE GENOMIC DNA]</scope>
    <source>
        <strain evidence="5 6">DSM 2260</strain>
    </source>
</reference>
<evidence type="ECO:0000256" key="2">
    <source>
        <dbReference type="PIRSR" id="PIRSR005211-1"/>
    </source>
</evidence>
<feature type="active site" description="Charge relay system" evidence="2">
    <location>
        <position position="152"/>
    </location>
</feature>
<dbReference type="Pfam" id="PF00561">
    <property type="entry name" value="Abhydrolase_1"/>
    <property type="match status" value="1"/>
</dbReference>
<keyword evidence="6" id="KW-1185">Reference proteome</keyword>
<keyword evidence="4" id="KW-0378">Hydrolase</keyword>
<feature type="active site" description="Charge relay system" evidence="2">
    <location>
        <position position="307"/>
    </location>
</feature>
<dbReference type="GO" id="GO:0034338">
    <property type="term" value="F:short-chain carboxylesterase activity"/>
    <property type="evidence" value="ECO:0007669"/>
    <property type="project" value="TreeGrafter"/>
</dbReference>